<evidence type="ECO:0000256" key="3">
    <source>
        <dbReference type="ARBA" id="ARBA00022857"/>
    </source>
</evidence>
<dbReference type="GO" id="GO:0004757">
    <property type="term" value="F:sepiapterin reductase (NADP+) activity"/>
    <property type="evidence" value="ECO:0007669"/>
    <property type="project" value="TreeGrafter"/>
</dbReference>
<keyword evidence="4" id="KW-0560">Oxidoreductase</keyword>
<evidence type="ECO:0000256" key="4">
    <source>
        <dbReference type="ARBA" id="ARBA00023002"/>
    </source>
</evidence>
<sequence length="221" mass="24406">MSLIDHETLAIDPGASRGIGQAMAIENSSQMLSGSVVVLLARSCRDLEKTKEQILSRNPSLQVDTYSLDLAEPSIDEIKQCLQLSLDKSSKNFELAYIIHNVGSIGDETKKVIVNITSKCGIVPFESFALYSSGKAAREMFFKVLALEEKDVLVLNYSPGPIDTDMTIDVQANSCSPDIQNMFKSLRDENTILTPLQTTKRFLEILGNGNYNSGDHVDYYD</sequence>
<dbReference type="SUPFAM" id="SSF51735">
    <property type="entry name" value="NAD(P)-binding Rossmann-fold domains"/>
    <property type="match status" value="1"/>
</dbReference>
<name>A0A9Q0MLX8_9DIPT</name>
<dbReference type="InterPro" id="IPR002347">
    <property type="entry name" value="SDR_fam"/>
</dbReference>
<dbReference type="PANTHER" id="PTHR44085">
    <property type="entry name" value="SEPIAPTERIN REDUCTASE"/>
    <property type="match status" value="1"/>
</dbReference>
<keyword evidence="2" id="KW-0963">Cytoplasm</keyword>
<evidence type="ECO:0000313" key="5">
    <source>
        <dbReference type="EMBL" id="KAJ6633764.1"/>
    </source>
</evidence>
<dbReference type="PRINTS" id="PR00081">
    <property type="entry name" value="GDHRDH"/>
</dbReference>
<dbReference type="InterPro" id="IPR051721">
    <property type="entry name" value="Biopterin_syn/organic_redct"/>
</dbReference>
<dbReference type="AlphaFoldDB" id="A0A9Q0MLX8"/>
<comment type="subcellular location">
    <subcellularLocation>
        <location evidence="1">Cytoplasm</location>
    </subcellularLocation>
</comment>
<dbReference type="Pfam" id="PF00106">
    <property type="entry name" value="adh_short"/>
    <property type="match status" value="1"/>
</dbReference>
<dbReference type="GO" id="GO:0005737">
    <property type="term" value="C:cytoplasm"/>
    <property type="evidence" value="ECO:0007669"/>
    <property type="project" value="UniProtKB-SubCell"/>
</dbReference>
<keyword evidence="3" id="KW-0521">NADP</keyword>
<dbReference type="Gene3D" id="3.40.50.720">
    <property type="entry name" value="NAD(P)-binding Rossmann-like Domain"/>
    <property type="match status" value="2"/>
</dbReference>
<evidence type="ECO:0000256" key="2">
    <source>
        <dbReference type="ARBA" id="ARBA00022490"/>
    </source>
</evidence>
<reference evidence="5" key="1">
    <citation type="submission" date="2022-07" db="EMBL/GenBank/DDBJ databases">
        <authorList>
            <person name="Trinca V."/>
            <person name="Uliana J.V.C."/>
            <person name="Torres T.T."/>
            <person name="Ward R.J."/>
            <person name="Monesi N."/>
        </authorList>
    </citation>
    <scope>NUCLEOTIDE SEQUENCE</scope>
    <source>
        <strain evidence="5">HSMRA1968</strain>
        <tissue evidence="5">Whole embryos</tissue>
    </source>
</reference>
<evidence type="ECO:0000313" key="6">
    <source>
        <dbReference type="Proteomes" id="UP001151699"/>
    </source>
</evidence>
<proteinExistence type="predicted"/>
<keyword evidence="6" id="KW-1185">Reference proteome</keyword>
<comment type="caution">
    <text evidence="5">The sequence shown here is derived from an EMBL/GenBank/DDBJ whole genome shotgun (WGS) entry which is preliminary data.</text>
</comment>
<dbReference type="InterPro" id="IPR036291">
    <property type="entry name" value="NAD(P)-bd_dom_sf"/>
</dbReference>
<dbReference type="PANTHER" id="PTHR44085:SF2">
    <property type="entry name" value="SEPIAPTERIN REDUCTASE"/>
    <property type="match status" value="1"/>
</dbReference>
<dbReference type="GO" id="GO:0006729">
    <property type="term" value="P:tetrahydrobiopterin biosynthetic process"/>
    <property type="evidence" value="ECO:0007669"/>
    <property type="project" value="TreeGrafter"/>
</dbReference>
<accession>A0A9Q0MLX8</accession>
<feature type="non-terminal residue" evidence="5">
    <location>
        <position position="1"/>
    </location>
</feature>
<dbReference type="Proteomes" id="UP001151699">
    <property type="component" value="Unassembled WGS sequence"/>
</dbReference>
<evidence type="ECO:0000256" key="1">
    <source>
        <dbReference type="ARBA" id="ARBA00004496"/>
    </source>
</evidence>
<dbReference type="EMBL" id="WJQU01001744">
    <property type="protein sequence ID" value="KAJ6633764.1"/>
    <property type="molecule type" value="Genomic_DNA"/>
</dbReference>
<organism evidence="5 6">
    <name type="scientific">Pseudolycoriella hygida</name>
    <dbReference type="NCBI Taxonomy" id="35572"/>
    <lineage>
        <taxon>Eukaryota</taxon>
        <taxon>Metazoa</taxon>
        <taxon>Ecdysozoa</taxon>
        <taxon>Arthropoda</taxon>
        <taxon>Hexapoda</taxon>
        <taxon>Insecta</taxon>
        <taxon>Pterygota</taxon>
        <taxon>Neoptera</taxon>
        <taxon>Endopterygota</taxon>
        <taxon>Diptera</taxon>
        <taxon>Nematocera</taxon>
        <taxon>Sciaroidea</taxon>
        <taxon>Sciaridae</taxon>
        <taxon>Pseudolycoriella</taxon>
    </lineage>
</organism>
<gene>
    <name evidence="5" type="primary">spr</name>
    <name evidence="5" type="ORF">Bhyg_16403</name>
</gene>
<dbReference type="OrthoDB" id="153074at2759"/>
<protein>
    <submittedName>
        <fullName evidence="5">Sepiapterin reductase</fullName>
    </submittedName>
</protein>